<sequence length="403" mass="43692">MRSMSETKRAGRPRSWLLLLLLAAVCACDRSPGGQAAKSEPPARAPVADSNSGASAPPPDAGSHHSAPGNESRARAAATLEQAHSDYLSALRIHLKTLADRGDPHSQLQLALLLPLSQPDSISEQLLAARQGALDKAATVPGQEGLVAWLQAMDCFEREDCDLQPALSRLQQVEPDNAMAWLLALEDAARSDADPAQLDRYLRLAAQADHYDDHLTDSSRETQKALEQVAMPPMTSQAEAALRKVAKLDGSTHQHDGHALIVAALATPMTFPPYRATFELCKPQAVRAESQRSGDCRAVLTLMADGDSLLAQAMGTSRMVQFAAGGRDDAYWRERLRESHWLRENFARFDSPAMLRAVRELGEVPAARAELERLGESRPPLGWLPESVNGRALITTGRLPPKP</sequence>
<gene>
    <name evidence="2" type="ORF">AZ78_2844</name>
</gene>
<evidence type="ECO:0000313" key="2">
    <source>
        <dbReference type="EMBL" id="KWS05293.1"/>
    </source>
</evidence>
<accession>A0A108UA12</accession>
<evidence type="ECO:0000313" key="3">
    <source>
        <dbReference type="Proteomes" id="UP000023435"/>
    </source>
</evidence>
<keyword evidence="3" id="KW-1185">Reference proteome</keyword>
<reference evidence="2 3" key="1">
    <citation type="journal article" date="2014" name="Genome Announc.">
        <title>Draft Genome Sequence of Lysobacter capsici AZ78, a Bacterium Antagonistic to Plant-Pathogenic Oomycetes.</title>
        <authorList>
            <person name="Puopolo G."/>
            <person name="Sonego P."/>
            <person name="Engelen K."/>
            <person name="Pertot I."/>
        </authorList>
    </citation>
    <scope>NUCLEOTIDE SEQUENCE [LARGE SCALE GENOMIC DNA]</scope>
    <source>
        <strain evidence="2 3">AZ78</strain>
    </source>
</reference>
<dbReference type="Proteomes" id="UP000023435">
    <property type="component" value="Unassembled WGS sequence"/>
</dbReference>
<evidence type="ECO:0000256" key="1">
    <source>
        <dbReference type="SAM" id="MobiDB-lite"/>
    </source>
</evidence>
<feature type="region of interest" description="Disordered" evidence="1">
    <location>
        <begin position="31"/>
        <end position="77"/>
    </location>
</feature>
<organism evidence="2 3">
    <name type="scientific">Lysobacter capsici AZ78</name>
    <dbReference type="NCBI Taxonomy" id="1444315"/>
    <lineage>
        <taxon>Bacteria</taxon>
        <taxon>Pseudomonadati</taxon>
        <taxon>Pseudomonadota</taxon>
        <taxon>Gammaproteobacteria</taxon>
        <taxon>Lysobacterales</taxon>
        <taxon>Lysobacteraceae</taxon>
        <taxon>Lysobacter</taxon>
    </lineage>
</organism>
<dbReference type="EMBL" id="JAJA02000001">
    <property type="protein sequence ID" value="KWS05293.1"/>
    <property type="molecule type" value="Genomic_DNA"/>
</dbReference>
<protein>
    <submittedName>
        <fullName evidence="2">Uncharacterized protein</fullName>
    </submittedName>
</protein>
<name>A0A108UA12_9GAMM</name>
<dbReference type="AlphaFoldDB" id="A0A108UA12"/>
<proteinExistence type="predicted"/>
<dbReference type="PROSITE" id="PS51257">
    <property type="entry name" value="PROKAR_LIPOPROTEIN"/>
    <property type="match status" value="1"/>
</dbReference>
<comment type="caution">
    <text evidence="2">The sequence shown here is derived from an EMBL/GenBank/DDBJ whole genome shotgun (WGS) entry which is preliminary data.</text>
</comment>